<evidence type="ECO:0000313" key="2">
    <source>
        <dbReference type="EMBL" id="GAI98431.1"/>
    </source>
</evidence>
<protein>
    <submittedName>
        <fullName evidence="2">Uncharacterized protein</fullName>
    </submittedName>
</protein>
<evidence type="ECO:0000256" key="1">
    <source>
        <dbReference type="SAM" id="Phobius"/>
    </source>
</evidence>
<gene>
    <name evidence="2" type="ORF">S12H4_37328</name>
</gene>
<keyword evidence="1" id="KW-0472">Membrane</keyword>
<keyword evidence="1" id="KW-1133">Transmembrane helix</keyword>
<organism evidence="2">
    <name type="scientific">marine sediment metagenome</name>
    <dbReference type="NCBI Taxonomy" id="412755"/>
    <lineage>
        <taxon>unclassified sequences</taxon>
        <taxon>metagenomes</taxon>
        <taxon>ecological metagenomes</taxon>
    </lineage>
</organism>
<dbReference type="AlphaFoldDB" id="X1U481"/>
<feature type="transmembrane region" description="Helical" evidence="1">
    <location>
        <begin position="236"/>
        <end position="259"/>
    </location>
</feature>
<accession>X1U481</accession>
<sequence>AMSHYGISEEEYLARPECYPLPERGFGLGVAPPGKLELTYGDTLRITTGFEYRGPAHDITLYGSIGTKGWAGFDEIISAEAKYKTPDSPAAFAPATASVDIPITADIAPKPNYDIYAKIKEYPGVGMPQVDDVITISGIPPTFELLEETIYPYAYVYNGPHDGGTITFRSDPFTPANWIASRLAARVEDEVKKAGGRMLEMRVYTDKSPLLWADWRIEVISVPPKTTAGLGMSLGIVWWAVAILIALVIILIIVLTYAIKEIVGLFT</sequence>
<comment type="caution">
    <text evidence="2">The sequence shown here is derived from an EMBL/GenBank/DDBJ whole genome shotgun (WGS) entry which is preliminary data.</text>
</comment>
<proteinExistence type="predicted"/>
<dbReference type="EMBL" id="BARW01022349">
    <property type="protein sequence ID" value="GAI98431.1"/>
    <property type="molecule type" value="Genomic_DNA"/>
</dbReference>
<name>X1U481_9ZZZZ</name>
<keyword evidence="1" id="KW-0812">Transmembrane</keyword>
<reference evidence="2" key="1">
    <citation type="journal article" date="2014" name="Front. Microbiol.">
        <title>High frequency of phylogenetically diverse reductive dehalogenase-homologous genes in deep subseafloor sedimentary metagenomes.</title>
        <authorList>
            <person name="Kawai M."/>
            <person name="Futagami T."/>
            <person name="Toyoda A."/>
            <person name="Takaki Y."/>
            <person name="Nishi S."/>
            <person name="Hori S."/>
            <person name="Arai W."/>
            <person name="Tsubouchi T."/>
            <person name="Morono Y."/>
            <person name="Uchiyama I."/>
            <person name="Ito T."/>
            <person name="Fujiyama A."/>
            <person name="Inagaki F."/>
            <person name="Takami H."/>
        </authorList>
    </citation>
    <scope>NUCLEOTIDE SEQUENCE</scope>
    <source>
        <strain evidence="2">Expedition CK06-06</strain>
    </source>
</reference>
<feature type="non-terminal residue" evidence="2">
    <location>
        <position position="1"/>
    </location>
</feature>
<feature type="non-terminal residue" evidence="2">
    <location>
        <position position="267"/>
    </location>
</feature>